<dbReference type="PANTHER" id="PTHR11009">
    <property type="entry name" value="DER1-LIKE PROTEIN, DERLIN"/>
    <property type="match status" value="1"/>
</dbReference>
<keyword evidence="10" id="KW-1185">Reference proteome</keyword>
<feature type="transmembrane region" description="Helical" evidence="7">
    <location>
        <begin position="53"/>
        <end position="77"/>
    </location>
</feature>
<dbReference type="GO" id="GO:0005789">
    <property type="term" value="C:endoplasmic reticulum membrane"/>
    <property type="evidence" value="ECO:0007669"/>
    <property type="project" value="UniProtKB-SubCell"/>
</dbReference>
<dbReference type="EMBL" id="OVEO01000002">
    <property type="protein sequence ID" value="SPQ94406.1"/>
    <property type="molecule type" value="Genomic_DNA"/>
</dbReference>
<dbReference type="InterPro" id="IPR035952">
    <property type="entry name" value="Rhomboid-like_sf"/>
</dbReference>
<evidence type="ECO:0000256" key="1">
    <source>
        <dbReference type="ARBA" id="ARBA00004477"/>
    </source>
</evidence>
<dbReference type="Pfam" id="PF04511">
    <property type="entry name" value="DER1"/>
    <property type="match status" value="1"/>
</dbReference>
<dbReference type="GO" id="GO:0006950">
    <property type="term" value="P:response to stress"/>
    <property type="evidence" value="ECO:0007669"/>
    <property type="project" value="UniProtKB-ARBA"/>
</dbReference>
<feature type="transmembrane region" description="Helical" evidence="7">
    <location>
        <begin position="18"/>
        <end position="38"/>
    </location>
</feature>
<dbReference type="InterPro" id="IPR007599">
    <property type="entry name" value="DER1"/>
</dbReference>
<proteinExistence type="inferred from homology"/>
<keyword evidence="3 7" id="KW-0812">Transmembrane</keyword>
<reference evidence="9 11" key="2">
    <citation type="submission" date="2018-03" db="EMBL/GenBank/DDBJ databases">
        <authorList>
            <person name="Fogelqvist J."/>
        </authorList>
    </citation>
    <scope>NUCLEOTIDE SEQUENCE [LARGE SCALE GENOMIC DNA]</scope>
</reference>
<dbReference type="SUPFAM" id="SSF144091">
    <property type="entry name" value="Rhomboid-like"/>
    <property type="match status" value="1"/>
</dbReference>
<comment type="function">
    <text evidence="7">May be involved in the degradation of misfolded endoplasmic reticulum (ER) luminal proteins.</text>
</comment>
<keyword evidence="9" id="KW-0496">Mitochondrion</keyword>
<comment type="caution">
    <text evidence="7">Lacks conserved residue(s) required for the propagation of feature annotation.</text>
</comment>
<geneLocation type="mitochondrion" evidence="9"/>
<keyword evidence="6 7" id="KW-0472">Membrane</keyword>
<feature type="transmembrane region" description="Helical" evidence="7">
    <location>
        <begin position="98"/>
        <end position="123"/>
    </location>
</feature>
<evidence type="ECO:0000256" key="3">
    <source>
        <dbReference type="ARBA" id="ARBA00022692"/>
    </source>
</evidence>
<sequence>MAPSIEEWWAEIPPVTKALMIAAIGTTAVVSLGIVHPADLYLDTHAVVRHVQVWRLLTCFSFLGTIGIGWFLQLYIISKYGATLEKEYFRGATSRADFVFMLVFSASVLVLASLVVPGLYFLGPSLVTVLIYVWSRSDPHIPVTFFGFRFQAWQVPFLLMVFHVLMGGSALPDIVGILAGHAYYFSTTVVPRAYGVTLVKTPAFLIGQLAQEGPARAGMSWRRTGQGHRLAD</sequence>
<dbReference type="STRING" id="37360.A0A0G4ITA0"/>
<dbReference type="Proteomes" id="UP000039324">
    <property type="component" value="Unassembled WGS sequence"/>
</dbReference>
<comment type="subcellular location">
    <subcellularLocation>
        <location evidence="1 7">Endoplasmic reticulum membrane</location>
        <topology evidence="1 7">Multi-pass membrane protein</topology>
    </subcellularLocation>
</comment>
<dbReference type="AlphaFoldDB" id="A0A0G4ITA0"/>
<evidence type="ECO:0000313" key="11">
    <source>
        <dbReference type="Proteomes" id="UP000290189"/>
    </source>
</evidence>
<accession>A0A0G4ITA0</accession>
<protein>
    <recommendedName>
        <fullName evidence="7">Derlin</fullName>
    </recommendedName>
</protein>
<evidence type="ECO:0000313" key="8">
    <source>
        <dbReference type="EMBL" id="CEO98321.1"/>
    </source>
</evidence>
<evidence type="ECO:0000256" key="4">
    <source>
        <dbReference type="ARBA" id="ARBA00022824"/>
    </source>
</evidence>
<keyword evidence="5 7" id="KW-1133">Transmembrane helix</keyword>
<comment type="similarity">
    <text evidence="2 7">Belongs to the derlin family.</text>
</comment>
<evidence type="ECO:0000256" key="2">
    <source>
        <dbReference type="ARBA" id="ARBA00008917"/>
    </source>
</evidence>
<evidence type="ECO:0000313" key="10">
    <source>
        <dbReference type="Proteomes" id="UP000039324"/>
    </source>
</evidence>
<reference evidence="8 10" key="1">
    <citation type="submission" date="2015-02" db="EMBL/GenBank/DDBJ databases">
        <authorList>
            <person name="Chooi Y.-H."/>
        </authorList>
    </citation>
    <scope>NUCLEOTIDE SEQUENCE [LARGE SCALE GENOMIC DNA]</scope>
    <source>
        <strain evidence="8">E3</strain>
    </source>
</reference>
<name>A0A0G4ITA0_PLABS</name>
<evidence type="ECO:0000256" key="6">
    <source>
        <dbReference type="ARBA" id="ARBA00023136"/>
    </source>
</evidence>
<keyword evidence="4 7" id="KW-0256">Endoplasmic reticulum</keyword>
<gene>
    <name evidence="8" type="ORF">PBRA_006435</name>
    <name evidence="9" type="ORF">PLBR_LOCUS1621</name>
</gene>
<dbReference type="OrthoDB" id="1716531at2759"/>
<dbReference type="EMBL" id="CDSF01000084">
    <property type="protein sequence ID" value="CEO98321.1"/>
    <property type="molecule type" value="Genomic_DNA"/>
</dbReference>
<dbReference type="Proteomes" id="UP000290189">
    <property type="component" value="Unassembled WGS sequence"/>
</dbReference>
<organism evidence="8 10">
    <name type="scientific">Plasmodiophora brassicae</name>
    <name type="common">Clubroot disease agent</name>
    <dbReference type="NCBI Taxonomy" id="37360"/>
    <lineage>
        <taxon>Eukaryota</taxon>
        <taxon>Sar</taxon>
        <taxon>Rhizaria</taxon>
        <taxon>Endomyxa</taxon>
        <taxon>Phytomyxea</taxon>
        <taxon>Plasmodiophorida</taxon>
        <taxon>Plasmodiophoridae</taxon>
        <taxon>Plasmodiophora</taxon>
    </lineage>
</organism>
<dbReference type="OMA" id="SSPAEWY"/>
<evidence type="ECO:0000256" key="7">
    <source>
        <dbReference type="RuleBase" id="RU363059"/>
    </source>
</evidence>
<evidence type="ECO:0000256" key="5">
    <source>
        <dbReference type="ARBA" id="ARBA00022989"/>
    </source>
</evidence>
<evidence type="ECO:0000313" key="9">
    <source>
        <dbReference type="EMBL" id="SPQ94406.1"/>
    </source>
</evidence>